<dbReference type="STRING" id="1305675.BFG57_16685"/>
<protein>
    <recommendedName>
        <fullName evidence="3">DUF2524 domain-containing protein</fullName>
    </recommendedName>
</protein>
<dbReference type="RefSeq" id="WP_069717861.1">
    <property type="nucleotide sequence ID" value="NZ_MJEH01000034.1"/>
</dbReference>
<keyword evidence="2" id="KW-1185">Reference proteome</keyword>
<organism evidence="1 2">
    <name type="scientific">Bacillus solimangrovi</name>
    <dbReference type="NCBI Taxonomy" id="1305675"/>
    <lineage>
        <taxon>Bacteria</taxon>
        <taxon>Bacillati</taxon>
        <taxon>Bacillota</taxon>
        <taxon>Bacilli</taxon>
        <taxon>Bacillales</taxon>
        <taxon>Bacillaceae</taxon>
        <taxon>Bacillus</taxon>
    </lineage>
</organism>
<gene>
    <name evidence="1" type="ORF">BFG57_16685</name>
</gene>
<accession>A0A1E5LDJ8</accession>
<reference evidence="1 2" key="1">
    <citation type="submission" date="2016-08" db="EMBL/GenBank/DDBJ databases">
        <title>Genome of Bacillus solimangrovi GH2-4.</title>
        <authorList>
            <person name="Lim S."/>
            <person name="Kim B.-C."/>
        </authorList>
    </citation>
    <scope>NUCLEOTIDE SEQUENCE [LARGE SCALE GENOMIC DNA]</scope>
    <source>
        <strain evidence="1 2">GH2-4</strain>
    </source>
</reference>
<proteinExistence type="predicted"/>
<name>A0A1E5LDJ8_9BACI</name>
<evidence type="ECO:0000313" key="2">
    <source>
        <dbReference type="Proteomes" id="UP000095209"/>
    </source>
</evidence>
<dbReference type="EMBL" id="MJEH01000034">
    <property type="protein sequence ID" value="OEH92119.1"/>
    <property type="molecule type" value="Genomic_DNA"/>
</dbReference>
<dbReference type="AlphaFoldDB" id="A0A1E5LDJ8"/>
<sequence>MGVRSSIEEGLRNARHVYENAYEQLDTFRKQEHYNQTEYSSCQRAINGSLAELEILHHSGNAQQKDQLSRMQMQLRQLQSDMILDENDVLY</sequence>
<evidence type="ECO:0000313" key="1">
    <source>
        <dbReference type="EMBL" id="OEH92119.1"/>
    </source>
</evidence>
<dbReference type="Pfam" id="PF10732">
    <property type="entry name" value="DUF2524"/>
    <property type="match status" value="1"/>
</dbReference>
<evidence type="ECO:0008006" key="3">
    <source>
        <dbReference type="Google" id="ProtNLM"/>
    </source>
</evidence>
<dbReference type="InterPro" id="IPR019668">
    <property type="entry name" value="Uncharacterised_YtzC"/>
</dbReference>
<comment type="caution">
    <text evidence="1">The sequence shown here is derived from an EMBL/GenBank/DDBJ whole genome shotgun (WGS) entry which is preliminary data.</text>
</comment>
<dbReference type="Proteomes" id="UP000095209">
    <property type="component" value="Unassembled WGS sequence"/>
</dbReference>